<evidence type="ECO:0000313" key="4">
    <source>
        <dbReference type="Proteomes" id="UP000009168"/>
    </source>
</evidence>
<dbReference type="GeneID" id="7823249"/>
<dbReference type="AlphaFoldDB" id="Q22RL2"/>
<proteinExistence type="predicted"/>
<evidence type="ECO:0000313" key="3">
    <source>
        <dbReference type="EMBL" id="EAR88110.1"/>
    </source>
</evidence>
<dbReference type="RefSeq" id="XP_001008355.1">
    <property type="nucleotide sequence ID" value="XM_001008355.2"/>
</dbReference>
<evidence type="ECO:0000256" key="2">
    <source>
        <dbReference type="SAM" id="MobiDB-lite"/>
    </source>
</evidence>
<dbReference type="KEGG" id="tet:TTHERM_00013760"/>
<dbReference type="InParanoid" id="Q22RL2"/>
<dbReference type="eggNOG" id="ENOG502RX6U">
    <property type="taxonomic scope" value="Eukaryota"/>
</dbReference>
<name>Q22RL2_TETTS</name>
<gene>
    <name evidence="3" type="ORF">TTHERM_00013760</name>
</gene>
<evidence type="ECO:0000256" key="1">
    <source>
        <dbReference type="SAM" id="Coils"/>
    </source>
</evidence>
<feature type="region of interest" description="Disordered" evidence="2">
    <location>
        <begin position="360"/>
        <end position="380"/>
    </location>
</feature>
<feature type="coiled-coil region" evidence="1">
    <location>
        <begin position="231"/>
        <end position="296"/>
    </location>
</feature>
<accession>Q22RL2</accession>
<organism evidence="3 4">
    <name type="scientific">Tetrahymena thermophila (strain SB210)</name>
    <dbReference type="NCBI Taxonomy" id="312017"/>
    <lineage>
        <taxon>Eukaryota</taxon>
        <taxon>Sar</taxon>
        <taxon>Alveolata</taxon>
        <taxon>Ciliophora</taxon>
        <taxon>Intramacronucleata</taxon>
        <taxon>Oligohymenophorea</taxon>
        <taxon>Hymenostomatida</taxon>
        <taxon>Tetrahymenina</taxon>
        <taxon>Tetrahymenidae</taxon>
        <taxon>Tetrahymena</taxon>
    </lineage>
</organism>
<keyword evidence="1" id="KW-0175">Coiled coil</keyword>
<dbReference type="Proteomes" id="UP000009168">
    <property type="component" value="Unassembled WGS sequence"/>
</dbReference>
<protein>
    <submittedName>
        <fullName evidence="3">Uncharacterized protein</fullName>
    </submittedName>
</protein>
<reference evidence="4" key="1">
    <citation type="journal article" date="2006" name="PLoS Biol.">
        <title>Macronuclear genome sequence of the ciliate Tetrahymena thermophila, a model eukaryote.</title>
        <authorList>
            <person name="Eisen J.A."/>
            <person name="Coyne R.S."/>
            <person name="Wu M."/>
            <person name="Wu D."/>
            <person name="Thiagarajan M."/>
            <person name="Wortman J.R."/>
            <person name="Badger J.H."/>
            <person name="Ren Q."/>
            <person name="Amedeo P."/>
            <person name="Jones K.M."/>
            <person name="Tallon L.J."/>
            <person name="Delcher A.L."/>
            <person name="Salzberg S.L."/>
            <person name="Silva J.C."/>
            <person name="Haas B.J."/>
            <person name="Majoros W.H."/>
            <person name="Farzad M."/>
            <person name="Carlton J.M."/>
            <person name="Smith R.K. Jr."/>
            <person name="Garg J."/>
            <person name="Pearlman R.E."/>
            <person name="Karrer K.M."/>
            <person name="Sun L."/>
            <person name="Manning G."/>
            <person name="Elde N.C."/>
            <person name="Turkewitz A.P."/>
            <person name="Asai D.J."/>
            <person name="Wilkes D.E."/>
            <person name="Wang Y."/>
            <person name="Cai H."/>
            <person name="Collins K."/>
            <person name="Stewart B.A."/>
            <person name="Lee S.R."/>
            <person name="Wilamowska K."/>
            <person name="Weinberg Z."/>
            <person name="Ruzzo W.L."/>
            <person name="Wloga D."/>
            <person name="Gaertig J."/>
            <person name="Frankel J."/>
            <person name="Tsao C.-C."/>
            <person name="Gorovsky M.A."/>
            <person name="Keeling P.J."/>
            <person name="Waller R.F."/>
            <person name="Patron N.J."/>
            <person name="Cherry J.M."/>
            <person name="Stover N.A."/>
            <person name="Krieger C.J."/>
            <person name="del Toro C."/>
            <person name="Ryder H.F."/>
            <person name="Williamson S.C."/>
            <person name="Barbeau R.A."/>
            <person name="Hamilton E.P."/>
            <person name="Orias E."/>
        </authorList>
    </citation>
    <scope>NUCLEOTIDE SEQUENCE [LARGE SCALE GENOMIC DNA]</scope>
    <source>
        <strain evidence="4">SB210</strain>
    </source>
</reference>
<dbReference type="STRING" id="312017.Q22RL2"/>
<dbReference type="HOGENOM" id="CLU_316324_0_0_1"/>
<feature type="compositionally biased region" description="Basic and acidic residues" evidence="2">
    <location>
        <begin position="365"/>
        <end position="380"/>
    </location>
</feature>
<sequence length="923" mass="107953">MSQQQLNYNSNHPVYSHQIIQGAPQITNSYSVGAEKRYSEKFTSGTSNAVHGASRFAVNSPAIRTPKNQKIVYITNNEQQQAVQGQAVIGGHQIVQGHQKLVSGTQLIQGSQLIGGQAVQQVIHPQQIVSGPIITTRQSAVYQQVEQVPQIITTTVPSQSQLISQQQANLLVSNSPSHIQVVKSVVQTPPSVIHTKQVISASPVVHTTSEIIKSTQNVSYSSNDELLIKELEGYKKKCAHLETHILEYKQKFEVIRITESQLTEVLTENRNLAQQINEYLMQITQYRQQIEQLKLRLNQTAIFEQEYKKIQDIYNQQLILIEQMKNELIMKSNKIQELLHKDEENQRIIQNLMNQLQGMQDQNDEIVKRSKRDKDNKDKEYQDKIDALNQKLADKEKELQNILFALSNSENSKYQGDLQLKNLQDNIAYLQIEIKNKDETVKAKNAEIDRLREQLNNLQINIYQLQNVEQEKQRLQQVIENKNQEIEQWKKSYADQDQKINELRSQVTNIYVLQNQIQNLQRENEGLRNMIDQKEDDVKRSKKREKELEKESDDKKVLLYEKSQYEAKLQLLTNEIENLTRTLQQKQTENEDLRLKITQIQSQVYLLQHNETVVINLNTQITNLENDLKAARELAQKLEYETISLKSQIAERDYKIQGLTQEINNLKSISNEYNQVRQSVNETELKVITLNQTINKLNLTIQQKDHEIEYYRNANKNLAEDNEKMKKLIAELQIIVHQLEITLKETNIQLNIYKETQNTNLSLYSQIDQLKKQLNESELRYEELLKKYNFEKEQYENRLVLLSTETQRKDFMINSKNQEIEQLRTQLISYTEIQIQYKSTQDRIQYLLQEIDRLTADNQALAKELEIVRLRYAQYAVLELQIQDLLMRIVLQSAEVESLRSLVNQNKQENNSLRQSQLNVYRY</sequence>
<dbReference type="EMBL" id="GG662845">
    <property type="protein sequence ID" value="EAR88110.1"/>
    <property type="molecule type" value="Genomic_DNA"/>
</dbReference>
<dbReference type="OMA" id="SISGECH"/>
<keyword evidence="4" id="KW-1185">Reference proteome</keyword>